<dbReference type="AlphaFoldDB" id="A0A512BUS2"/>
<dbReference type="Pfam" id="PF08282">
    <property type="entry name" value="Hydrolase_3"/>
    <property type="match status" value="1"/>
</dbReference>
<keyword evidence="2" id="KW-1185">Reference proteome</keyword>
<dbReference type="GO" id="GO:0005829">
    <property type="term" value="C:cytosol"/>
    <property type="evidence" value="ECO:0007669"/>
    <property type="project" value="TreeGrafter"/>
</dbReference>
<proteinExistence type="predicted"/>
<dbReference type="GO" id="GO:0000287">
    <property type="term" value="F:magnesium ion binding"/>
    <property type="evidence" value="ECO:0007669"/>
    <property type="project" value="TreeGrafter"/>
</dbReference>
<dbReference type="Gene3D" id="3.40.50.1000">
    <property type="entry name" value="HAD superfamily/HAD-like"/>
    <property type="match status" value="2"/>
</dbReference>
<dbReference type="EMBL" id="BJYU01000043">
    <property type="protein sequence ID" value="GEO15547.1"/>
    <property type="molecule type" value="Genomic_DNA"/>
</dbReference>
<dbReference type="Proteomes" id="UP000321085">
    <property type="component" value="Unassembled WGS sequence"/>
</dbReference>
<name>A0A512BUS2_9HYPH</name>
<protein>
    <submittedName>
        <fullName evidence="1">Haloacid dehalogenase</fullName>
    </submittedName>
</protein>
<dbReference type="InterPro" id="IPR006379">
    <property type="entry name" value="HAD-SF_hydro_IIB"/>
</dbReference>
<dbReference type="OrthoDB" id="5292903at2"/>
<sequence>MKPLSQLAAEQALSVRVVLTDIDDTITTDGMLTASAYASLEALHRAGFIVVPVTGRPAGWCDHIARMWPVDAVVGENGAFYFRYDRENKRMHQHFWATPEELRLNRQKLNDIEREVLASVQGSALASDQSYRIADLAIDFCEDVPALPEAEVDRIVSIFERAGAQAKVSSIHVNGWFGAYDKLSMAKTLLSDVFKIDWDTAREQVIYAGDSPNDEPMFAAFPLSVGVANVHALAHRLKNKPTYITHGHSGEGFAELASILLKATSQRSPARV</sequence>
<dbReference type="NCBIfam" id="TIGR01484">
    <property type="entry name" value="HAD-SF-IIB"/>
    <property type="match status" value="1"/>
</dbReference>
<dbReference type="PANTHER" id="PTHR10000:SF8">
    <property type="entry name" value="HAD SUPERFAMILY HYDROLASE-LIKE, TYPE 3"/>
    <property type="match status" value="1"/>
</dbReference>
<dbReference type="GO" id="GO:0016791">
    <property type="term" value="F:phosphatase activity"/>
    <property type="evidence" value="ECO:0007669"/>
    <property type="project" value="TreeGrafter"/>
</dbReference>
<organism evidence="1 2">
    <name type="scientific">Microvirga aerophila</name>
    <dbReference type="NCBI Taxonomy" id="670291"/>
    <lineage>
        <taxon>Bacteria</taxon>
        <taxon>Pseudomonadati</taxon>
        <taxon>Pseudomonadota</taxon>
        <taxon>Alphaproteobacteria</taxon>
        <taxon>Hyphomicrobiales</taxon>
        <taxon>Methylobacteriaceae</taxon>
        <taxon>Microvirga</taxon>
    </lineage>
</organism>
<dbReference type="SUPFAM" id="SSF56784">
    <property type="entry name" value="HAD-like"/>
    <property type="match status" value="1"/>
</dbReference>
<accession>A0A512BUS2</accession>
<reference evidence="1 2" key="1">
    <citation type="submission" date="2019-07" db="EMBL/GenBank/DDBJ databases">
        <title>Whole genome shotgun sequence of Microvirga aerophila NBRC 106136.</title>
        <authorList>
            <person name="Hosoyama A."/>
            <person name="Uohara A."/>
            <person name="Ohji S."/>
            <person name="Ichikawa N."/>
        </authorList>
    </citation>
    <scope>NUCLEOTIDE SEQUENCE [LARGE SCALE GENOMIC DNA]</scope>
    <source>
        <strain evidence="1 2">NBRC 106136</strain>
    </source>
</reference>
<dbReference type="InterPro" id="IPR036412">
    <property type="entry name" value="HAD-like_sf"/>
</dbReference>
<evidence type="ECO:0000313" key="1">
    <source>
        <dbReference type="EMBL" id="GEO15547.1"/>
    </source>
</evidence>
<dbReference type="PANTHER" id="PTHR10000">
    <property type="entry name" value="PHOSPHOSERINE PHOSPHATASE"/>
    <property type="match status" value="1"/>
</dbReference>
<dbReference type="RefSeq" id="WP_114187630.1">
    <property type="nucleotide sequence ID" value="NZ_BJYU01000043.1"/>
</dbReference>
<gene>
    <name evidence="1" type="ORF">MAE02_32430</name>
</gene>
<evidence type="ECO:0000313" key="2">
    <source>
        <dbReference type="Proteomes" id="UP000321085"/>
    </source>
</evidence>
<dbReference type="InterPro" id="IPR023214">
    <property type="entry name" value="HAD_sf"/>
</dbReference>
<comment type="caution">
    <text evidence="1">The sequence shown here is derived from an EMBL/GenBank/DDBJ whole genome shotgun (WGS) entry which is preliminary data.</text>
</comment>